<dbReference type="GO" id="GO:0006508">
    <property type="term" value="P:proteolysis"/>
    <property type="evidence" value="ECO:0007669"/>
    <property type="project" value="UniProtKB-KW"/>
</dbReference>
<dbReference type="AlphaFoldDB" id="A0A4R1Q571"/>
<comment type="function">
    <text evidence="1">Probable aspartic protease that is responsible for the proteolytic cleavage of the RNA polymerase sigma E factor (SigE/spoIIGB) to yield the active peptide in the mother cell during sporulation. Responds to a signal from the forespore that is triggered by the extracellular signal protein SpoIIR.</text>
</comment>
<dbReference type="Proteomes" id="UP000295063">
    <property type="component" value="Unassembled WGS sequence"/>
</dbReference>
<sequence length="307" mass="33498">MVVYGDIIVAVNIVMNAIILWLTALAAGTTGKGWRIGAGSLVGALYVLISVFSYTTVFYHPLVKGIVSVIIVYIAFGYSSLRMLFFQVGVFYLVSFILGGAVLGWLYFLQQYSLPLLNTTPIAVPWHYLIGGLILGVSLIVLLVRRCLGRMYRKQTIYPVTIEYAGKTVTTSAMLDTGNGLYTIVGHKPVMLVEYAVINCLLSQMAADFLQCCQAENWLGNLHECQDNEWLGRVEIVPYRAVGTKSMLLAFRPGSLTITTDSGSLTVEQVAVAIYSGSLSNDGTYHALLHPDLFQSGKDIGEANLCA</sequence>
<feature type="transmembrane region" description="Helical" evidence="3">
    <location>
        <begin position="58"/>
        <end position="76"/>
    </location>
</feature>
<dbReference type="InterPro" id="IPR005081">
    <property type="entry name" value="SpoIIGA"/>
</dbReference>
<comment type="caution">
    <text evidence="4">The sequence shown here is derived from an EMBL/GenBank/DDBJ whole genome shotgun (WGS) entry which is preliminary data.</text>
</comment>
<comment type="subcellular location">
    <subcellularLocation>
        <location evidence="1">Cell membrane</location>
    </subcellularLocation>
</comment>
<protein>
    <recommendedName>
        <fullName evidence="1">Sporulation sigma-E factor-processing peptidase</fullName>
        <ecNumber evidence="1">3.4.23.-</ecNumber>
    </recommendedName>
    <alternativeName>
        <fullName evidence="1">Membrane-associated aspartic protease</fullName>
    </alternativeName>
    <alternativeName>
        <fullName evidence="1">Stage II sporulation protein GA</fullName>
    </alternativeName>
</protein>
<gene>
    <name evidence="4" type="ORF">EV210_101465</name>
</gene>
<keyword evidence="5" id="KW-1185">Reference proteome</keyword>
<keyword evidence="3" id="KW-1133">Transmembrane helix</keyword>
<evidence type="ECO:0000256" key="3">
    <source>
        <dbReference type="SAM" id="Phobius"/>
    </source>
</evidence>
<dbReference type="EC" id="3.4.23.-" evidence="1"/>
<dbReference type="GO" id="GO:0005886">
    <property type="term" value="C:plasma membrane"/>
    <property type="evidence" value="ECO:0007669"/>
    <property type="project" value="UniProtKB-SubCell"/>
</dbReference>
<keyword evidence="1" id="KW-0378">Hydrolase</keyword>
<dbReference type="GO" id="GO:0030436">
    <property type="term" value="P:asexual sporulation"/>
    <property type="evidence" value="ECO:0007669"/>
    <property type="project" value="InterPro"/>
</dbReference>
<dbReference type="GO" id="GO:0030435">
    <property type="term" value="P:sporulation resulting in formation of a cellular spore"/>
    <property type="evidence" value="ECO:0007669"/>
    <property type="project" value="UniProtKB-KW"/>
</dbReference>
<feature type="active site" evidence="2">
    <location>
        <position position="176"/>
    </location>
</feature>
<feature type="transmembrane region" description="Helical" evidence="3">
    <location>
        <begin position="126"/>
        <end position="144"/>
    </location>
</feature>
<feature type="transmembrane region" description="Helical" evidence="3">
    <location>
        <begin position="34"/>
        <end position="52"/>
    </location>
</feature>
<keyword evidence="1" id="KW-0749">Sporulation</keyword>
<dbReference type="Pfam" id="PF03419">
    <property type="entry name" value="Peptidase_U4"/>
    <property type="match status" value="1"/>
</dbReference>
<keyword evidence="1" id="KW-0064">Aspartyl protease</keyword>
<keyword evidence="1 3" id="KW-0472">Membrane</keyword>
<proteinExistence type="inferred from homology"/>
<comment type="similarity">
    <text evidence="1">Belongs to the peptidase U4 family.</text>
</comment>
<evidence type="ECO:0000313" key="5">
    <source>
        <dbReference type="Proteomes" id="UP000295063"/>
    </source>
</evidence>
<keyword evidence="3" id="KW-0812">Transmembrane</keyword>
<evidence type="ECO:0000256" key="1">
    <source>
        <dbReference type="PIRNR" id="PIRNR018571"/>
    </source>
</evidence>
<feature type="transmembrane region" description="Helical" evidence="3">
    <location>
        <begin position="6"/>
        <end position="27"/>
    </location>
</feature>
<reference evidence="4 5" key="1">
    <citation type="submission" date="2019-03" db="EMBL/GenBank/DDBJ databases">
        <title>Genomic Encyclopedia of Type Strains, Phase IV (KMG-IV): sequencing the most valuable type-strain genomes for metagenomic binning, comparative biology and taxonomic classification.</title>
        <authorList>
            <person name="Goeker M."/>
        </authorList>
    </citation>
    <scope>NUCLEOTIDE SEQUENCE [LARGE SCALE GENOMIC DNA]</scope>
    <source>
        <strain evidence="4 5">DSM 15969</strain>
    </source>
</reference>
<feature type="transmembrane region" description="Helical" evidence="3">
    <location>
        <begin position="83"/>
        <end position="106"/>
    </location>
</feature>
<organism evidence="4 5">
    <name type="scientific">Anaerospora hongkongensis</name>
    <dbReference type="NCBI Taxonomy" id="244830"/>
    <lineage>
        <taxon>Bacteria</taxon>
        <taxon>Bacillati</taxon>
        <taxon>Bacillota</taxon>
        <taxon>Negativicutes</taxon>
        <taxon>Selenomonadales</taxon>
        <taxon>Sporomusaceae</taxon>
        <taxon>Anaerospora</taxon>
    </lineage>
</organism>
<dbReference type="EMBL" id="SLUI01000001">
    <property type="protein sequence ID" value="TCL40264.1"/>
    <property type="molecule type" value="Genomic_DNA"/>
</dbReference>
<evidence type="ECO:0000256" key="2">
    <source>
        <dbReference type="PIRSR" id="PIRSR018571-1"/>
    </source>
</evidence>
<dbReference type="RefSeq" id="WP_165898752.1">
    <property type="nucleotide sequence ID" value="NZ_DALYTA010000012.1"/>
</dbReference>
<evidence type="ECO:0000313" key="4">
    <source>
        <dbReference type="EMBL" id="TCL40264.1"/>
    </source>
</evidence>
<name>A0A4R1Q571_9FIRM</name>
<dbReference type="PIRSF" id="PIRSF018571">
    <property type="entry name" value="SpoIIGA"/>
    <property type="match status" value="1"/>
</dbReference>
<accession>A0A4R1Q571</accession>
<keyword evidence="1" id="KW-1003">Cell membrane</keyword>
<keyword evidence="1" id="KW-0645">Protease</keyword>
<dbReference type="GO" id="GO:0004190">
    <property type="term" value="F:aspartic-type endopeptidase activity"/>
    <property type="evidence" value="ECO:0007669"/>
    <property type="project" value="UniProtKB-KW"/>
</dbReference>